<name>A0A6A6DIJ5_9PEZI</name>
<protein>
    <submittedName>
        <fullName evidence="4">Ankyrin</fullName>
    </submittedName>
</protein>
<evidence type="ECO:0000313" key="4">
    <source>
        <dbReference type="EMBL" id="KAF2179317.1"/>
    </source>
</evidence>
<keyword evidence="5" id="KW-1185">Reference proteome</keyword>
<evidence type="ECO:0000256" key="1">
    <source>
        <dbReference type="ARBA" id="ARBA00022737"/>
    </source>
</evidence>
<keyword evidence="1" id="KW-0677">Repeat</keyword>
<reference evidence="4" key="1">
    <citation type="journal article" date="2020" name="Stud. Mycol.">
        <title>101 Dothideomycetes genomes: a test case for predicting lifestyles and emergence of pathogens.</title>
        <authorList>
            <person name="Haridas S."/>
            <person name="Albert R."/>
            <person name="Binder M."/>
            <person name="Bloem J."/>
            <person name="Labutti K."/>
            <person name="Salamov A."/>
            <person name="Andreopoulos B."/>
            <person name="Baker S."/>
            <person name="Barry K."/>
            <person name="Bills G."/>
            <person name="Bluhm B."/>
            <person name="Cannon C."/>
            <person name="Castanera R."/>
            <person name="Culley D."/>
            <person name="Daum C."/>
            <person name="Ezra D."/>
            <person name="Gonzalez J."/>
            <person name="Henrissat B."/>
            <person name="Kuo A."/>
            <person name="Liang C."/>
            <person name="Lipzen A."/>
            <person name="Lutzoni F."/>
            <person name="Magnuson J."/>
            <person name="Mondo S."/>
            <person name="Nolan M."/>
            <person name="Ohm R."/>
            <person name="Pangilinan J."/>
            <person name="Park H.-J."/>
            <person name="Ramirez L."/>
            <person name="Alfaro M."/>
            <person name="Sun H."/>
            <person name="Tritt A."/>
            <person name="Yoshinaga Y."/>
            <person name="Zwiers L.-H."/>
            <person name="Turgeon B."/>
            <person name="Goodwin S."/>
            <person name="Spatafora J."/>
            <person name="Crous P."/>
            <person name="Grigoriev I."/>
        </authorList>
    </citation>
    <scope>NUCLEOTIDE SEQUENCE</scope>
    <source>
        <strain evidence="4">CBS 207.26</strain>
    </source>
</reference>
<keyword evidence="2 3" id="KW-0040">ANK repeat</keyword>
<dbReference type="OrthoDB" id="195446at2759"/>
<dbReference type="AlphaFoldDB" id="A0A6A6DIJ5"/>
<evidence type="ECO:0000256" key="2">
    <source>
        <dbReference type="ARBA" id="ARBA00023043"/>
    </source>
</evidence>
<gene>
    <name evidence="4" type="ORF">K469DRAFT_799042</name>
</gene>
<dbReference type="InterPro" id="IPR036770">
    <property type="entry name" value="Ankyrin_rpt-contain_sf"/>
</dbReference>
<dbReference type="Gene3D" id="1.25.40.20">
    <property type="entry name" value="Ankyrin repeat-containing domain"/>
    <property type="match status" value="2"/>
</dbReference>
<feature type="non-terminal residue" evidence="4">
    <location>
        <position position="1"/>
    </location>
</feature>
<dbReference type="Proteomes" id="UP000800200">
    <property type="component" value="Unassembled WGS sequence"/>
</dbReference>
<accession>A0A6A6DIJ5</accession>
<sequence>RILLDHGALISEKDNLGRTALHWAALNKHKDIVEELVREENMTALHLAAEGGEYKIIKPLVAKGALVDALDRLRETLLHYTARNMMSAAAKELLDAGIEDSIMDITGCISRDLANKPRSIDVRRVIEGGNVPLYARNIRHAIEE</sequence>
<dbReference type="PANTHER" id="PTHR24171:SF9">
    <property type="entry name" value="ANKYRIN REPEAT DOMAIN-CONTAINING PROTEIN 39"/>
    <property type="match status" value="1"/>
</dbReference>
<feature type="repeat" description="ANK" evidence="3">
    <location>
        <begin position="40"/>
        <end position="72"/>
    </location>
</feature>
<dbReference type="PROSITE" id="PS50297">
    <property type="entry name" value="ANK_REP_REGION"/>
    <property type="match status" value="1"/>
</dbReference>
<dbReference type="EMBL" id="ML994667">
    <property type="protein sequence ID" value="KAF2179317.1"/>
    <property type="molecule type" value="Genomic_DNA"/>
</dbReference>
<evidence type="ECO:0000313" key="5">
    <source>
        <dbReference type="Proteomes" id="UP000800200"/>
    </source>
</evidence>
<dbReference type="SUPFAM" id="SSF48403">
    <property type="entry name" value="Ankyrin repeat"/>
    <property type="match status" value="1"/>
</dbReference>
<evidence type="ECO:0000256" key="3">
    <source>
        <dbReference type="PROSITE-ProRule" id="PRU00023"/>
    </source>
</evidence>
<organism evidence="4 5">
    <name type="scientific">Zopfia rhizophila CBS 207.26</name>
    <dbReference type="NCBI Taxonomy" id="1314779"/>
    <lineage>
        <taxon>Eukaryota</taxon>
        <taxon>Fungi</taxon>
        <taxon>Dikarya</taxon>
        <taxon>Ascomycota</taxon>
        <taxon>Pezizomycotina</taxon>
        <taxon>Dothideomycetes</taxon>
        <taxon>Dothideomycetes incertae sedis</taxon>
        <taxon>Zopfiaceae</taxon>
        <taxon>Zopfia</taxon>
    </lineage>
</organism>
<proteinExistence type="predicted"/>
<dbReference type="PROSITE" id="PS50088">
    <property type="entry name" value="ANK_REPEAT"/>
    <property type="match status" value="1"/>
</dbReference>
<dbReference type="SMART" id="SM00248">
    <property type="entry name" value="ANK"/>
    <property type="match status" value="3"/>
</dbReference>
<dbReference type="Pfam" id="PF12796">
    <property type="entry name" value="Ank_2"/>
    <property type="match status" value="2"/>
</dbReference>
<dbReference type="PANTHER" id="PTHR24171">
    <property type="entry name" value="ANKYRIN REPEAT DOMAIN-CONTAINING PROTEIN 39-RELATED"/>
    <property type="match status" value="1"/>
</dbReference>
<dbReference type="InterPro" id="IPR002110">
    <property type="entry name" value="Ankyrin_rpt"/>
</dbReference>